<reference evidence="2 3" key="1">
    <citation type="submission" date="2018-08" db="EMBL/GenBank/DDBJ databases">
        <title>Aphanomyces genome sequencing and annotation.</title>
        <authorList>
            <person name="Minardi D."/>
            <person name="Oidtmann B."/>
            <person name="Van Der Giezen M."/>
            <person name="Studholme D.J."/>
        </authorList>
    </citation>
    <scope>NUCLEOTIDE SEQUENCE [LARGE SCALE GENOMIC DNA]</scope>
    <source>
        <strain evidence="2 3">FDL457</strain>
    </source>
</reference>
<dbReference type="InterPro" id="IPR009003">
    <property type="entry name" value="Peptidase_S1_PA"/>
</dbReference>
<dbReference type="EMBL" id="QUTF01010415">
    <property type="protein sequence ID" value="RHZ32184.1"/>
    <property type="molecule type" value="Genomic_DNA"/>
</dbReference>
<comment type="caution">
    <text evidence="2">The sequence shown here is derived from an EMBL/GenBank/DDBJ whole genome shotgun (WGS) entry which is preliminary data.</text>
</comment>
<accession>A0A3R6YIN6</accession>
<evidence type="ECO:0008006" key="4">
    <source>
        <dbReference type="Google" id="ProtNLM"/>
    </source>
</evidence>
<dbReference type="Gene3D" id="2.40.10.10">
    <property type="entry name" value="Trypsin-like serine proteases"/>
    <property type="match status" value="2"/>
</dbReference>
<keyword evidence="1" id="KW-0843">Virulence</keyword>
<name>A0A3R6YIN6_APHAT</name>
<dbReference type="PANTHER" id="PTHR36234">
    <property type="entry name" value="LYSYL ENDOPEPTIDASE"/>
    <property type="match status" value="1"/>
</dbReference>
<dbReference type="AlphaFoldDB" id="A0A3R6YIN6"/>
<organism evidence="2 3">
    <name type="scientific">Aphanomyces astaci</name>
    <name type="common">Crayfish plague agent</name>
    <dbReference type="NCBI Taxonomy" id="112090"/>
    <lineage>
        <taxon>Eukaryota</taxon>
        <taxon>Sar</taxon>
        <taxon>Stramenopiles</taxon>
        <taxon>Oomycota</taxon>
        <taxon>Saprolegniomycetes</taxon>
        <taxon>Saprolegniales</taxon>
        <taxon>Verrucalvaceae</taxon>
        <taxon>Aphanomyces</taxon>
    </lineage>
</organism>
<evidence type="ECO:0000313" key="2">
    <source>
        <dbReference type="EMBL" id="RHZ32184.1"/>
    </source>
</evidence>
<evidence type="ECO:0000256" key="1">
    <source>
        <dbReference type="ARBA" id="ARBA00023026"/>
    </source>
</evidence>
<evidence type="ECO:0000313" key="3">
    <source>
        <dbReference type="Proteomes" id="UP000286510"/>
    </source>
</evidence>
<dbReference type="SUPFAM" id="SSF50494">
    <property type="entry name" value="Trypsin-like serine proteases"/>
    <property type="match status" value="1"/>
</dbReference>
<gene>
    <name evidence="2" type="ORF">DYB26_012857</name>
</gene>
<dbReference type="PANTHER" id="PTHR36234:SF5">
    <property type="entry name" value="LYSYL ENDOPEPTIDASE"/>
    <property type="match status" value="1"/>
</dbReference>
<sequence length="303" mass="32979">PEILFQSGNYHIRIHLFAHSPVTWDSSQPRMFSTFKSAAVLALLAVASADGIFNVFEESVCIANQAQAARCLNDAHPIKYQLAQAVARVRLGKFYLTGWLWGSEGHLVTNHHNIPNERVANKARVEFGSECSTCADPSNDDKGGCVGTFVADSTTLVFTDKLLDVSLLKLNLNPGVNLTQYGYLQARAANASLDEEVYLLGHPFGKPKQITFEHDDGTHARITSTSTPSICREQDTLGYNLDTESGSSGSPVLGARDNKVVALHNCWGCHLNGKNTGNKMTKIVALLRSQNLLPKDAVADDHC</sequence>
<feature type="non-terminal residue" evidence="2">
    <location>
        <position position="1"/>
    </location>
</feature>
<dbReference type="InterPro" id="IPR043504">
    <property type="entry name" value="Peptidase_S1_PA_chymotrypsin"/>
</dbReference>
<protein>
    <recommendedName>
        <fullName evidence="4">Serine protease</fullName>
    </recommendedName>
</protein>
<dbReference type="Pfam" id="PF13365">
    <property type="entry name" value="Trypsin_2"/>
    <property type="match status" value="1"/>
</dbReference>
<dbReference type="Proteomes" id="UP000286510">
    <property type="component" value="Unassembled WGS sequence"/>
</dbReference>
<proteinExistence type="predicted"/>